<gene>
    <name evidence="2" type="ORF">DSCW_50470</name>
</gene>
<keyword evidence="3" id="KW-1185">Reference proteome</keyword>
<dbReference type="RefSeq" id="WP_155306357.1">
    <property type="nucleotide sequence ID" value="NZ_AP021875.1"/>
</dbReference>
<dbReference type="AlphaFoldDB" id="A0A5K7ZA18"/>
<evidence type="ECO:0000256" key="1">
    <source>
        <dbReference type="SAM" id="Phobius"/>
    </source>
</evidence>
<dbReference type="Proteomes" id="UP000427769">
    <property type="component" value="Chromosome"/>
</dbReference>
<evidence type="ECO:0000313" key="3">
    <source>
        <dbReference type="Proteomes" id="UP000427769"/>
    </source>
</evidence>
<accession>A0A5K7ZA18</accession>
<protein>
    <submittedName>
        <fullName evidence="2">Uncharacterized protein</fullName>
    </submittedName>
</protein>
<organism evidence="2 3">
    <name type="scientific">Desulfosarcina widdelii</name>
    <dbReference type="NCBI Taxonomy" id="947919"/>
    <lineage>
        <taxon>Bacteria</taxon>
        <taxon>Pseudomonadati</taxon>
        <taxon>Thermodesulfobacteriota</taxon>
        <taxon>Desulfobacteria</taxon>
        <taxon>Desulfobacterales</taxon>
        <taxon>Desulfosarcinaceae</taxon>
        <taxon>Desulfosarcina</taxon>
    </lineage>
</organism>
<sequence length="100" mass="11085">MHQLGNFAFTYFYKEMLGMKKIKTTFSFFVPLLFLSVLLAWPLSSEISLEASTLSMINGEHTSVDLEKGTFGNLHESARVVVLLAGTGIIGLACINRNKK</sequence>
<reference evidence="2 3" key="1">
    <citation type="submission" date="2019-11" db="EMBL/GenBank/DDBJ databases">
        <title>Comparative genomics of hydrocarbon-degrading Desulfosarcina strains.</title>
        <authorList>
            <person name="Watanabe M."/>
            <person name="Kojima H."/>
            <person name="Fukui M."/>
        </authorList>
    </citation>
    <scope>NUCLEOTIDE SEQUENCE [LARGE SCALE GENOMIC DNA]</scope>
    <source>
        <strain evidence="2 3">PP31</strain>
    </source>
</reference>
<dbReference type="EMBL" id="AP021875">
    <property type="protein sequence ID" value="BBO77630.1"/>
    <property type="molecule type" value="Genomic_DNA"/>
</dbReference>
<feature type="transmembrane region" description="Helical" evidence="1">
    <location>
        <begin position="77"/>
        <end position="95"/>
    </location>
</feature>
<evidence type="ECO:0000313" key="2">
    <source>
        <dbReference type="EMBL" id="BBO77630.1"/>
    </source>
</evidence>
<dbReference type="KEGG" id="dwd:DSCW_50470"/>
<name>A0A5K7ZA18_9BACT</name>
<keyword evidence="1" id="KW-0472">Membrane</keyword>
<proteinExistence type="predicted"/>
<keyword evidence="1" id="KW-0812">Transmembrane</keyword>
<keyword evidence="1" id="KW-1133">Transmembrane helix</keyword>